<evidence type="ECO:0000313" key="3">
    <source>
        <dbReference type="EMBL" id="NUC75000.1"/>
    </source>
</evidence>
<feature type="compositionally biased region" description="Basic and acidic residues" evidence="1">
    <location>
        <begin position="13"/>
        <end position="22"/>
    </location>
</feature>
<sequence length="140" mass="15314">MTDDTETDPQELIDQHKNETDGGHSQTEAAVEKNDDADETPELEDAVADAYEKIDEGDRSSNLTLRDENLAALFHGLEDANQLADVGDAAAEELGWDQDDTDTRAGVLRALVRIGLKEVDEDVIQAGKDGRDQFHTSGEF</sequence>
<comment type="caution">
    <text evidence="3">The sequence shown here is derived from an EMBL/GenBank/DDBJ whole genome shotgun (WGS) entry which is preliminary data.</text>
</comment>
<feature type="domain" description="DUF8115" evidence="2">
    <location>
        <begin position="11"/>
        <end position="137"/>
    </location>
</feature>
<dbReference type="InterPro" id="IPR058428">
    <property type="entry name" value="DUF8115"/>
</dbReference>
<dbReference type="EMBL" id="JABUQZ010000003">
    <property type="protein sequence ID" value="NUC75000.1"/>
    <property type="molecule type" value="Genomic_DNA"/>
</dbReference>
<dbReference type="Pfam" id="PF26424">
    <property type="entry name" value="DUF8115"/>
    <property type="match status" value="1"/>
</dbReference>
<organism evidence="3 4">
    <name type="scientific">Haloterrigena gelatinilytica</name>
    <dbReference type="NCBI Taxonomy" id="2741724"/>
    <lineage>
        <taxon>Archaea</taxon>
        <taxon>Methanobacteriati</taxon>
        <taxon>Methanobacteriota</taxon>
        <taxon>Stenosarchaea group</taxon>
        <taxon>Halobacteria</taxon>
        <taxon>Halobacteriales</taxon>
        <taxon>Natrialbaceae</taxon>
        <taxon>Haloterrigena</taxon>
    </lineage>
</organism>
<evidence type="ECO:0000313" key="4">
    <source>
        <dbReference type="Proteomes" id="UP001016761"/>
    </source>
</evidence>
<feature type="region of interest" description="Disordered" evidence="1">
    <location>
        <begin position="1"/>
        <end position="42"/>
    </location>
</feature>
<dbReference type="Proteomes" id="UP001016761">
    <property type="component" value="Unassembled WGS sequence"/>
</dbReference>
<evidence type="ECO:0000256" key="1">
    <source>
        <dbReference type="SAM" id="MobiDB-lite"/>
    </source>
</evidence>
<evidence type="ECO:0000259" key="2">
    <source>
        <dbReference type="Pfam" id="PF26424"/>
    </source>
</evidence>
<gene>
    <name evidence="3" type="ORF">HTZ84_22305</name>
</gene>
<accession>A0ABX2LK96</accession>
<dbReference type="RefSeq" id="WP_174682838.1">
    <property type="nucleotide sequence ID" value="NZ_JABUQZ010000003.1"/>
</dbReference>
<proteinExistence type="predicted"/>
<name>A0ABX2LK96_9EURY</name>
<protein>
    <recommendedName>
        <fullName evidence="2">DUF8115 domain-containing protein</fullName>
    </recommendedName>
</protein>
<keyword evidence="4" id="KW-1185">Reference proteome</keyword>
<reference evidence="3 4" key="1">
    <citation type="submission" date="2020-06" db="EMBL/GenBank/DDBJ databases">
        <title>Haloterrigena sp. nov., an extremely halophilic archaeon isolated from a saline sediment.</title>
        <authorList>
            <person name="Liu B.-B."/>
        </authorList>
    </citation>
    <scope>NUCLEOTIDE SEQUENCE [LARGE SCALE GENOMIC DNA]</scope>
    <source>
        <strain evidence="3 4">SYSU A558-1</strain>
    </source>
</reference>
<feature type="compositionally biased region" description="Acidic residues" evidence="1">
    <location>
        <begin position="1"/>
        <end position="11"/>
    </location>
</feature>